<sequence length="287" mass="32018">MIQNTYYGSREELPFDLRHKAGPIQFHLPPDASKEQIVAERRKLKPVLVAALRPYLKQKAPRRAAHTEIASTYCKAAFAEPHEIIATNGAPREDHIDYNFADRPALYLRLIPTVARDSVLRITELTDLAGNRAIDQLARQRYTGLHSRNRFGAIVFEPHGTATSPRSLTQAFTNGELWSITTEMFVRYQGETVVPTVNVKNICARVLDNFVTLSEQALGNSFPVTIVLGGVGLAGCYIGTNPDGMFGPIHQEEVELRRQLTDASSEAQHAIIEQFLDPLFDLAGVRR</sequence>
<proteinExistence type="predicted"/>
<evidence type="ECO:0000313" key="1">
    <source>
        <dbReference type="EMBL" id="SPP97825.1"/>
    </source>
</evidence>
<dbReference type="EMBL" id="LS398110">
    <property type="protein sequence ID" value="SPP97825.1"/>
    <property type="molecule type" value="Genomic_DNA"/>
</dbReference>
<dbReference type="Proteomes" id="UP000246085">
    <property type="component" value="Chromosome BRAD3257"/>
</dbReference>
<accession>A0A2U3Q8S1</accession>
<dbReference type="AlphaFoldDB" id="A0A2U3Q8S1"/>
<dbReference type="KEGG" id="bvz:BRAD3257_6964"/>
<organism evidence="1 2">
    <name type="scientific">Bradyrhizobium vignae</name>
    <dbReference type="NCBI Taxonomy" id="1549949"/>
    <lineage>
        <taxon>Bacteria</taxon>
        <taxon>Pseudomonadati</taxon>
        <taxon>Pseudomonadota</taxon>
        <taxon>Alphaproteobacteria</taxon>
        <taxon>Hyphomicrobiales</taxon>
        <taxon>Nitrobacteraceae</taxon>
        <taxon>Bradyrhizobium</taxon>
    </lineage>
</organism>
<dbReference type="RefSeq" id="WP_122405109.1">
    <property type="nucleotide sequence ID" value="NZ_LS398110.1"/>
</dbReference>
<evidence type="ECO:0000313" key="2">
    <source>
        <dbReference type="Proteomes" id="UP000246085"/>
    </source>
</evidence>
<protein>
    <submittedName>
        <fullName evidence="1">Uncharacterized protein</fullName>
    </submittedName>
</protein>
<name>A0A2U3Q8S1_9BRAD</name>
<reference evidence="1 2" key="1">
    <citation type="submission" date="2018-03" db="EMBL/GenBank/DDBJ databases">
        <authorList>
            <person name="Gully D."/>
        </authorList>
    </citation>
    <scope>NUCLEOTIDE SEQUENCE [LARGE SCALE GENOMIC DNA]</scope>
    <source>
        <strain evidence="1">ORS3257</strain>
    </source>
</reference>
<gene>
    <name evidence="1" type="ORF">BRAD3257_6964</name>
</gene>